<evidence type="ECO:0000313" key="1">
    <source>
        <dbReference type="EMBL" id="PWG16914.1"/>
    </source>
</evidence>
<organism evidence="1 2">
    <name type="scientific">Salibaculum griseiflavum</name>
    <dbReference type="NCBI Taxonomy" id="1914409"/>
    <lineage>
        <taxon>Bacteria</taxon>
        <taxon>Pseudomonadati</taxon>
        <taxon>Pseudomonadota</taxon>
        <taxon>Alphaproteobacteria</taxon>
        <taxon>Rhodobacterales</taxon>
        <taxon>Roseobacteraceae</taxon>
        <taxon>Salibaculum</taxon>
    </lineage>
</organism>
<dbReference type="EMBL" id="QETF01000008">
    <property type="protein sequence ID" value="PWG16914.1"/>
    <property type="molecule type" value="Genomic_DNA"/>
</dbReference>
<keyword evidence="2" id="KW-1185">Reference proteome</keyword>
<accession>A0A2V1P4Z1</accession>
<sequence length="214" mass="22295">MAGAAGAQVVEADYDTVAAELGGVFDFEAFEVLPEPGARIDGVILGPGLSIGERFQGQRLHDDPPRESARPLEPEALVVLPGAAGQNHAVAHHAGFGSNALFPIGPAGFERIEGRGEGVTSIRFGIPQAAVGFRLHADYADPLGVRPPPGVLRVHFFDPGGGFFGTQVVELRHGVMSLAFRSLGARIGGIQIEHDDPGGIALDDLLFAIPQVVG</sequence>
<dbReference type="Proteomes" id="UP000245293">
    <property type="component" value="Unassembled WGS sequence"/>
</dbReference>
<proteinExistence type="predicted"/>
<dbReference type="OrthoDB" id="7838899at2"/>
<gene>
    <name evidence="1" type="ORF">DFK10_09070</name>
</gene>
<comment type="caution">
    <text evidence="1">The sequence shown here is derived from an EMBL/GenBank/DDBJ whole genome shotgun (WGS) entry which is preliminary data.</text>
</comment>
<dbReference type="AlphaFoldDB" id="A0A2V1P4Z1"/>
<dbReference type="RefSeq" id="WP_109388709.1">
    <property type="nucleotide sequence ID" value="NZ_QETF01000008.1"/>
</dbReference>
<name>A0A2V1P4Z1_9RHOB</name>
<protein>
    <submittedName>
        <fullName evidence="1">Uncharacterized protein</fullName>
    </submittedName>
</protein>
<reference evidence="2" key="1">
    <citation type="submission" date="2018-05" db="EMBL/GenBank/DDBJ databases">
        <authorList>
            <person name="Du Z."/>
            <person name="Wang X."/>
        </authorList>
    </citation>
    <scope>NUCLEOTIDE SEQUENCE [LARGE SCALE GENOMIC DNA]</scope>
    <source>
        <strain evidence="2">WDS4C29</strain>
    </source>
</reference>
<evidence type="ECO:0000313" key="2">
    <source>
        <dbReference type="Proteomes" id="UP000245293"/>
    </source>
</evidence>